<dbReference type="PANTHER" id="PTHR47326:SF1">
    <property type="entry name" value="HTH PSQ-TYPE DOMAIN-CONTAINING PROTEIN"/>
    <property type="match status" value="1"/>
</dbReference>
<reference evidence="1" key="1">
    <citation type="journal article" date="2023" name="Insect Mol. Biol.">
        <title>Genome sequencing provides insights into the evolution of gene families encoding plant cell wall-degrading enzymes in longhorned beetles.</title>
        <authorList>
            <person name="Shin N.R."/>
            <person name="Okamura Y."/>
            <person name="Kirsch R."/>
            <person name="Pauchet Y."/>
        </authorList>
    </citation>
    <scope>NUCLEOTIDE SEQUENCE</scope>
    <source>
        <strain evidence="1">MMC_N1</strain>
    </source>
</reference>
<comment type="caution">
    <text evidence="1">The sequence shown here is derived from an EMBL/GenBank/DDBJ whole genome shotgun (WGS) entry which is preliminary data.</text>
</comment>
<evidence type="ECO:0008006" key="3">
    <source>
        <dbReference type="Google" id="ProtNLM"/>
    </source>
</evidence>
<dbReference type="Gene3D" id="3.30.420.10">
    <property type="entry name" value="Ribonuclease H-like superfamily/Ribonuclease H"/>
    <property type="match status" value="1"/>
</dbReference>
<gene>
    <name evidence="1" type="ORF">NQ317_003257</name>
</gene>
<proteinExistence type="predicted"/>
<evidence type="ECO:0000313" key="1">
    <source>
        <dbReference type="EMBL" id="KAJ8964236.1"/>
    </source>
</evidence>
<evidence type="ECO:0000313" key="2">
    <source>
        <dbReference type="Proteomes" id="UP001162164"/>
    </source>
</evidence>
<keyword evidence="2" id="KW-1185">Reference proteome</keyword>
<accession>A0ABQ9ISK9</accession>
<name>A0ABQ9ISK9_9CUCU</name>
<dbReference type="Proteomes" id="UP001162164">
    <property type="component" value="Unassembled WGS sequence"/>
</dbReference>
<dbReference type="InterPro" id="IPR036397">
    <property type="entry name" value="RNaseH_sf"/>
</dbReference>
<dbReference type="PANTHER" id="PTHR47326">
    <property type="entry name" value="TRANSPOSABLE ELEMENT TC3 TRANSPOSASE-LIKE PROTEIN"/>
    <property type="match status" value="1"/>
</dbReference>
<protein>
    <recommendedName>
        <fullName evidence="3">DUF4817 domain-containing protein</fullName>
    </recommendedName>
</protein>
<sequence>MCIYFNHKYPPAEPLLKTSISKIIKKYEDLGHVRDRPRSGRPAVPEHVELNVWLELQENLHLPSIAVAANSQKSVLNIWHPCIVNLVHELNEDDLERRIQFCEQMMNLCNADEGFAGRLLFSDENRQNCRHWSEHKPHWIDESLYPVSRKSLGKNSARYDTNIFGAIVRRPCSSFDGFVPKSQRSISTLQIKTLWFQQDGAPPDYSRIVATIDLDLDEVFQNRTTVLDYLFTA</sequence>
<dbReference type="EMBL" id="JAPWTJ010002859">
    <property type="protein sequence ID" value="KAJ8964236.1"/>
    <property type="molecule type" value="Genomic_DNA"/>
</dbReference>
<organism evidence="1 2">
    <name type="scientific">Molorchus minor</name>
    <dbReference type="NCBI Taxonomy" id="1323400"/>
    <lineage>
        <taxon>Eukaryota</taxon>
        <taxon>Metazoa</taxon>
        <taxon>Ecdysozoa</taxon>
        <taxon>Arthropoda</taxon>
        <taxon>Hexapoda</taxon>
        <taxon>Insecta</taxon>
        <taxon>Pterygota</taxon>
        <taxon>Neoptera</taxon>
        <taxon>Endopterygota</taxon>
        <taxon>Coleoptera</taxon>
        <taxon>Polyphaga</taxon>
        <taxon>Cucujiformia</taxon>
        <taxon>Chrysomeloidea</taxon>
        <taxon>Cerambycidae</taxon>
        <taxon>Lamiinae</taxon>
        <taxon>Monochamini</taxon>
        <taxon>Molorchus</taxon>
    </lineage>
</organism>